<dbReference type="Pfam" id="PF04654">
    <property type="entry name" value="DUF599"/>
    <property type="match status" value="1"/>
</dbReference>
<gene>
    <name evidence="1" type="ORF">THAOC_04532</name>
</gene>
<protein>
    <submittedName>
        <fullName evidence="1">Uncharacterized protein</fullName>
    </submittedName>
</protein>
<keyword evidence="2" id="KW-1185">Reference proteome</keyword>
<name>K0TNU2_THAOC</name>
<accession>K0TNU2</accession>
<evidence type="ECO:0000313" key="2">
    <source>
        <dbReference type="Proteomes" id="UP000266841"/>
    </source>
</evidence>
<reference evidence="1 2" key="1">
    <citation type="journal article" date="2012" name="Genome Biol.">
        <title>Genome and low-iron response of an oceanic diatom adapted to chronic iron limitation.</title>
        <authorList>
            <person name="Lommer M."/>
            <person name="Specht M."/>
            <person name="Roy A.S."/>
            <person name="Kraemer L."/>
            <person name="Andreson R."/>
            <person name="Gutowska M.A."/>
            <person name="Wolf J."/>
            <person name="Bergner S.V."/>
            <person name="Schilhabel M.B."/>
            <person name="Klostermeier U.C."/>
            <person name="Beiko R.G."/>
            <person name="Rosenstiel P."/>
            <person name="Hippler M."/>
            <person name="Laroche J."/>
        </authorList>
    </citation>
    <scope>NUCLEOTIDE SEQUENCE [LARGE SCALE GENOMIC DNA]</scope>
    <source>
        <strain evidence="1 2">CCMP1005</strain>
    </source>
</reference>
<evidence type="ECO:0000313" key="1">
    <source>
        <dbReference type="EMBL" id="EJK73822.1"/>
    </source>
</evidence>
<dbReference type="OrthoDB" id="761598at2759"/>
<dbReference type="InterPro" id="IPR006747">
    <property type="entry name" value="DUF599"/>
</dbReference>
<dbReference type="EMBL" id="AGNL01004186">
    <property type="protein sequence ID" value="EJK73822.1"/>
    <property type="molecule type" value="Genomic_DNA"/>
</dbReference>
<proteinExistence type="predicted"/>
<dbReference type="Proteomes" id="UP000266841">
    <property type="component" value="Unassembled WGS sequence"/>
</dbReference>
<sequence length="223" mass="25178">MNATRIVSCLLWACSVDSFAPRRSRCLSSPAPSASSSFSSGGERFKTELHLSHLSHRADLALVSSSLTILIGYHANLYKKEMSEEVTWRKYQADIRESWARHVRESEGWLYAIQSLRNAITAQTFLASTVLSLLTLITGRIWDLLRKIPASQKWDRRLMTVQLGSIACTMLFSAYQFLQGVRLMVRHLPVDAQGRIPCHLIVCLRPTLDLSSLSDRQTQQPMA</sequence>
<dbReference type="AlphaFoldDB" id="K0TNU2"/>
<dbReference type="eggNOG" id="ENOG502TACX">
    <property type="taxonomic scope" value="Eukaryota"/>
</dbReference>
<organism evidence="1 2">
    <name type="scientific">Thalassiosira oceanica</name>
    <name type="common">Marine diatom</name>
    <dbReference type="NCBI Taxonomy" id="159749"/>
    <lineage>
        <taxon>Eukaryota</taxon>
        <taxon>Sar</taxon>
        <taxon>Stramenopiles</taxon>
        <taxon>Ochrophyta</taxon>
        <taxon>Bacillariophyta</taxon>
        <taxon>Coscinodiscophyceae</taxon>
        <taxon>Thalassiosirophycidae</taxon>
        <taxon>Thalassiosirales</taxon>
        <taxon>Thalassiosiraceae</taxon>
        <taxon>Thalassiosira</taxon>
    </lineage>
</organism>
<comment type="caution">
    <text evidence="1">The sequence shown here is derived from an EMBL/GenBank/DDBJ whole genome shotgun (WGS) entry which is preliminary data.</text>
</comment>